<dbReference type="GO" id="GO:0009888">
    <property type="term" value="P:tissue development"/>
    <property type="evidence" value="ECO:0007669"/>
    <property type="project" value="TreeGrafter"/>
</dbReference>
<dbReference type="Gene3D" id="1.10.565.10">
    <property type="entry name" value="Retinoid X Receptor"/>
    <property type="match status" value="2"/>
</dbReference>
<keyword evidence="3" id="KW-0804">Transcription</keyword>
<evidence type="ECO:0000256" key="4">
    <source>
        <dbReference type="ARBA" id="ARBA00023170"/>
    </source>
</evidence>
<evidence type="ECO:0000256" key="5">
    <source>
        <dbReference type="SAM" id="MobiDB-lite"/>
    </source>
</evidence>
<dbReference type="EMBL" id="JADDUC020000009">
    <property type="protein sequence ID" value="KAI1236614.1"/>
    <property type="molecule type" value="Genomic_DNA"/>
</dbReference>
<dbReference type="InterPro" id="IPR016355">
    <property type="entry name" value="NR5-like"/>
</dbReference>
<dbReference type="GO" id="GO:0004879">
    <property type="term" value="F:nuclear receptor activity"/>
    <property type="evidence" value="ECO:0007669"/>
    <property type="project" value="InterPro"/>
</dbReference>
<gene>
    <name evidence="7" type="ORF">IHE44_0014867</name>
    <name evidence="6" type="ORF">IHE44_013950</name>
</gene>
<evidence type="ECO:0000313" key="7">
    <source>
        <dbReference type="EMBL" id="KAI1236614.1"/>
    </source>
</evidence>
<keyword evidence="8" id="KW-1185">Reference proteome</keyword>
<feature type="compositionally biased region" description="Polar residues" evidence="5">
    <location>
        <begin position="657"/>
        <end position="669"/>
    </location>
</feature>
<proteinExistence type="predicted"/>
<evidence type="ECO:0000256" key="2">
    <source>
        <dbReference type="ARBA" id="ARBA00023015"/>
    </source>
</evidence>
<dbReference type="EMBL" id="JADDUC010000009">
    <property type="protein sequence ID" value="KAG0131425.1"/>
    <property type="molecule type" value="Genomic_DNA"/>
</dbReference>
<dbReference type="AlphaFoldDB" id="A0A835P0S8"/>
<dbReference type="PANTHER" id="PTHR24086:SF15">
    <property type="entry name" value="NUCLEAR HORMONE RECEPTOR FTZ-F1"/>
    <property type="match status" value="1"/>
</dbReference>
<reference evidence="6" key="1">
    <citation type="submission" date="2020-10" db="EMBL/GenBank/DDBJ databases">
        <title>Feather gene expression reveals the developmental basis of iridescence in African starlings.</title>
        <authorList>
            <person name="Rubenstein D.R."/>
        </authorList>
    </citation>
    <scope>NUCLEOTIDE SEQUENCE</scope>
    <source>
        <strain evidence="6">SS15</strain>
        <tissue evidence="6">Liver</tissue>
    </source>
</reference>
<feature type="region of interest" description="Disordered" evidence="5">
    <location>
        <begin position="568"/>
        <end position="593"/>
    </location>
</feature>
<comment type="subcellular location">
    <subcellularLocation>
        <location evidence="1">Nucleus</location>
    </subcellularLocation>
</comment>
<evidence type="ECO:0000256" key="1">
    <source>
        <dbReference type="ARBA" id="ARBA00004123"/>
    </source>
</evidence>
<evidence type="ECO:0000313" key="8">
    <source>
        <dbReference type="Proteomes" id="UP000618051"/>
    </source>
</evidence>
<keyword evidence="2" id="KW-0805">Transcription regulation</keyword>
<dbReference type="GO" id="GO:0009755">
    <property type="term" value="P:hormone-mediated signaling pathway"/>
    <property type="evidence" value="ECO:0007669"/>
    <property type="project" value="TreeGrafter"/>
</dbReference>
<dbReference type="PANTHER" id="PTHR24086">
    <property type="entry name" value="NUCLEAR RECEPTOR SUBFAMILY 5 GROUP A"/>
    <property type="match status" value="1"/>
</dbReference>
<dbReference type="GO" id="GO:0000978">
    <property type="term" value="F:RNA polymerase II cis-regulatory region sequence-specific DNA binding"/>
    <property type="evidence" value="ECO:0007669"/>
    <property type="project" value="TreeGrafter"/>
</dbReference>
<organism evidence="6">
    <name type="scientific">Lamprotornis superbus</name>
    <dbReference type="NCBI Taxonomy" id="245042"/>
    <lineage>
        <taxon>Eukaryota</taxon>
        <taxon>Metazoa</taxon>
        <taxon>Chordata</taxon>
        <taxon>Craniata</taxon>
        <taxon>Vertebrata</taxon>
        <taxon>Euteleostomi</taxon>
        <taxon>Archelosauria</taxon>
        <taxon>Archosauria</taxon>
        <taxon>Dinosauria</taxon>
        <taxon>Saurischia</taxon>
        <taxon>Theropoda</taxon>
        <taxon>Coelurosauria</taxon>
        <taxon>Aves</taxon>
        <taxon>Neognathae</taxon>
        <taxon>Neoaves</taxon>
        <taxon>Telluraves</taxon>
        <taxon>Australaves</taxon>
        <taxon>Passeriformes</taxon>
        <taxon>Sturnidae</taxon>
        <taxon>Lamprotornis</taxon>
    </lineage>
</organism>
<sequence length="1260" mass="137673">MVQVTAKTCRKSNSLIIFFEKEGLRKETNIDVQVTGKISKEMILCPQLVMACEFSLGLLPYIKILLSSPTFRMPVRMGPPGKWGMKGTSVHSYALGQGQPHGTKMGQKKMSGTHYALNVYLRHLMKMRCYCPRLSKAPKAPELVLLSVTGLGCGQGMALSLMISHGAVQGHASGEAVAKPLLSLPAFPKQETPHAFWSMGTTHAPLHSLEGQCASATHLSTCHGNTMVFVFWLHLHIILPAPSNVDDQMKLLQNCWSELLILDHIYRQVVHGKEGSILLVTGQQAESRSDITTTATRTLQSVLFPISQFLTAAEPTPMDVSQILCEKQGDTRPELQSVWLLFLKSLCNAHFVPLSLSSGSTGSSVKSQIASRSECLPPPGCAWHTFHTKAAGSRAKEGVLGEQPSSSQRCWPGLHPVEQEEQDAAFAATASAFRPQTHRLCPSPLAIIPKQAHLHSARLLHGNIPCNGTGISQKSFSTLGLGRLPKGQGSPKDESAMAALSVLCLAALAEQVDYSIIASQAGATLNNLMSHAQELVAKLRSLQFDLREFVCLKFLVLFSLVHNSSCSQAAGPQLGEWDPRPRSSGPFSRDPLTNTANCITDAVELETATFPNKQHKSRSHLLHFHSETGPGKRQAITTPAGNIGPGSCKREPKVQLAASTSQRGSYSKPGTQTLEAVCAATSCHRHPWHLSYPLALKTMFASSNHFPHVLAPSYVQEPGTNTAKPSVCNSYMPVLYHSTHVLCSRPRANRAQPLSIPQGRQKHYLNTSVFPQTNEINTKVRVAVKYTNKIILKTGMQAWTHNTRFVIHEVIEVQTLQGMETVTGGSRADDQEHCTSKTIIAKNNSNPKLQKQGTSLCPCLGWFSPRTVLSWHTVQFCLGRGIQAPQERLFKSETPHTLRVGGTHMSRQPGITCACLQEMPRSVPGMKAKHTPHQHLHQLAREQWGHAVTQPSLAATSCVPDGHSTEHELLPSIFHHKQGGQTGKVLLSSLPFSPLRSMRSRSKISLLPLHDTIQKLATTTGPQLQFPARVLLSGILQCTRHSICTSRYCKAIKACALGIHAQHYRGYGPGEESALPQRDFKAAHSAVAGQGRKDVPRQREAALLERGTGCTALSPVSKSHFCISINNHPTNTIPRPIPKGQPVPYGSYRKLAVQNSSHSSTSSLKPLNYRMPPFLGYSPLGKHHQIHKITSHNDQQSIVPILLQPWLTGAAAHRCRACQGLTQLTETYVISCHSLHWETEYLGSQTDICSVTETSCTEPA</sequence>
<keyword evidence="4" id="KW-0675">Receptor</keyword>
<comment type="caution">
    <text evidence="6">The sequence shown here is derived from an EMBL/GenBank/DDBJ whole genome shotgun (WGS) entry which is preliminary data.</text>
</comment>
<reference evidence="7" key="3">
    <citation type="submission" date="2022-01" db="EMBL/GenBank/DDBJ databases">
        <authorList>
            <person name="Rubenstein D.R."/>
        </authorList>
    </citation>
    <scope>NUCLEOTIDE SEQUENCE</scope>
    <source>
        <strain evidence="7">SS15</strain>
        <tissue evidence="7">Liver</tissue>
    </source>
</reference>
<dbReference type="Proteomes" id="UP000618051">
    <property type="component" value="Unassembled WGS sequence"/>
</dbReference>
<reference evidence="7 8" key="2">
    <citation type="journal article" date="2021" name="J. Hered.">
        <title>Feather Gene Expression Elucidates the Developmental Basis of Plumage Iridescence in African Starlings.</title>
        <authorList>
            <person name="Rubenstein D.R."/>
            <person name="Corvelo A."/>
            <person name="MacManes M.D."/>
            <person name="Maia R."/>
            <person name="Narzisi G."/>
            <person name="Rousaki A."/>
            <person name="Vandenabeele P."/>
            <person name="Shawkey M.D."/>
            <person name="Solomon J."/>
        </authorList>
    </citation>
    <scope>NUCLEOTIDE SEQUENCE [LARGE SCALE GENOMIC DNA]</scope>
    <source>
        <strain evidence="7">SS15</strain>
    </source>
</reference>
<feature type="region of interest" description="Disordered" evidence="5">
    <location>
        <begin position="624"/>
        <end position="669"/>
    </location>
</feature>
<evidence type="ECO:0000256" key="3">
    <source>
        <dbReference type="ARBA" id="ARBA00023163"/>
    </source>
</evidence>
<protein>
    <submittedName>
        <fullName evidence="6">Uncharacterized protein</fullName>
    </submittedName>
</protein>
<dbReference type="InterPro" id="IPR035500">
    <property type="entry name" value="NHR-like_dom_sf"/>
</dbReference>
<accession>A0A835P0S8</accession>
<name>A0A835P0S8_9PASS</name>
<evidence type="ECO:0000313" key="6">
    <source>
        <dbReference type="EMBL" id="KAG0131425.1"/>
    </source>
</evidence>
<dbReference type="SUPFAM" id="SSF48508">
    <property type="entry name" value="Nuclear receptor ligand-binding domain"/>
    <property type="match status" value="2"/>
</dbReference>
<dbReference type="OrthoDB" id="6355676at2759"/>
<dbReference type="GO" id="GO:0090575">
    <property type="term" value="C:RNA polymerase II transcription regulator complex"/>
    <property type="evidence" value="ECO:0007669"/>
    <property type="project" value="TreeGrafter"/>
</dbReference>